<dbReference type="InterPro" id="IPR003593">
    <property type="entry name" value="AAA+_ATPase"/>
</dbReference>
<evidence type="ECO:0000259" key="2">
    <source>
        <dbReference type="SMART" id="SM00382"/>
    </source>
</evidence>
<name>A0A546XUQ6_AGRTU</name>
<evidence type="ECO:0000256" key="1">
    <source>
        <dbReference type="SAM" id="Coils"/>
    </source>
</evidence>
<reference evidence="3 4" key="1">
    <citation type="journal article" date="2019" name="Appl. Microbiol. Biotechnol.">
        <title>Differential efficiency of wild type rhizogenic strains for rol gene transformation of plants.</title>
        <authorList>
            <person name="Desmet S."/>
            <person name="De Keyser E."/>
            <person name="Van Vaerenbergh J."/>
            <person name="Baeyen S."/>
            <person name="Van Huylenbroeck J."/>
            <person name="Geelen D."/>
            <person name="Dhooghe E."/>
        </authorList>
    </citation>
    <scope>NUCLEOTIDE SEQUENCE [LARGE SCALE GENOMIC DNA]</scope>
    <source>
        <strain evidence="3 4">MAFF210266</strain>
    </source>
</reference>
<dbReference type="PROSITE" id="PS00675">
    <property type="entry name" value="SIGMA54_INTERACT_1"/>
    <property type="match status" value="1"/>
</dbReference>
<dbReference type="SMART" id="SM00382">
    <property type="entry name" value="AAA"/>
    <property type="match status" value="1"/>
</dbReference>
<dbReference type="AlphaFoldDB" id="A0A546XUQ6"/>
<dbReference type="Proteomes" id="UP000317023">
    <property type="component" value="Unassembled WGS sequence"/>
</dbReference>
<dbReference type="Gene3D" id="3.40.50.300">
    <property type="entry name" value="P-loop containing nucleotide triphosphate hydrolases"/>
    <property type="match status" value="1"/>
</dbReference>
<accession>A0A546XUQ6</accession>
<dbReference type="InterPro" id="IPR011704">
    <property type="entry name" value="ATPase_dyneun-rel_AAA"/>
</dbReference>
<comment type="caution">
    <text evidence="3">The sequence shown here is derived from an EMBL/GenBank/DDBJ whole genome shotgun (WGS) entry which is preliminary data.</text>
</comment>
<evidence type="ECO:0000313" key="3">
    <source>
        <dbReference type="EMBL" id="TRB04496.1"/>
    </source>
</evidence>
<sequence length="608" mass="67661">MRPLADLPAEWQVAVSGSEAVRRISALARREIENHVRNVVLQEDEELARRHADNVETLSRLDADRRQAQDDARAARAKIEADLAKHRQRRDEAERSAADLQVQLGIEQERFAAYKSTVAQEKQLMEINYRRLTDLLTEKGNRLVALGLADAEDVAALIPEMTGPEDERSGVGFTDALAGDYARLAPLLQSRLAETGLLYSQAQLRDFLALLRTRDLIVLAGDSGSGKTSLVRAAAAAIGGVCTVIPVKPNWTGPEDLLGYYNPIERSYQATPFLLALQAASRSPHVPHFICLDEMNLARVEHYFADFLSLLESRSTSPEIHLYTADEERHVVVEQGIFLAVDAEARRRTGLPDTATLEEILRHDQANAELHRLGGLADNESVLVHHTRLRRSLAAQLRMPTSLTLPENVWILGAVNMDDTTHQLSPKVLDRVQVLRFRNPMLADWDAIEREIRDVASTLVSVTASLRMMPHELGQRADYPAFDRSDVNVAFLLRIARQYLDPLGVEFGLRAVRQSQGYIDAATAAGIGSDEALDNVVKHKILPKIAFDSARPAGNGRSRRELLIDLSAELGKRFENAELDPNTSSVADLERMIKFAEGNNGIVNYWLR</sequence>
<feature type="coiled-coil region" evidence="1">
    <location>
        <begin position="58"/>
        <end position="110"/>
    </location>
</feature>
<organism evidence="3 4">
    <name type="scientific">Agrobacterium tumefaciens</name>
    <dbReference type="NCBI Taxonomy" id="358"/>
    <lineage>
        <taxon>Bacteria</taxon>
        <taxon>Pseudomonadati</taxon>
        <taxon>Pseudomonadota</taxon>
        <taxon>Alphaproteobacteria</taxon>
        <taxon>Hyphomicrobiales</taxon>
        <taxon>Rhizobiaceae</taxon>
        <taxon>Rhizobium/Agrobacterium group</taxon>
        <taxon>Agrobacterium</taxon>
        <taxon>Agrobacterium tumefaciens complex</taxon>
    </lineage>
</organism>
<dbReference type="Pfam" id="PF07728">
    <property type="entry name" value="AAA_5"/>
    <property type="match status" value="1"/>
</dbReference>
<feature type="domain" description="AAA+ ATPase" evidence="2">
    <location>
        <begin position="213"/>
        <end position="438"/>
    </location>
</feature>
<dbReference type="InterPro" id="IPR025662">
    <property type="entry name" value="Sigma_54_int_dom_ATP-bd_1"/>
</dbReference>
<dbReference type="InterPro" id="IPR027417">
    <property type="entry name" value="P-loop_NTPase"/>
</dbReference>
<dbReference type="EMBL" id="SGOE01000006">
    <property type="protein sequence ID" value="TRB04496.1"/>
    <property type="molecule type" value="Genomic_DNA"/>
</dbReference>
<dbReference type="GO" id="GO:0016887">
    <property type="term" value="F:ATP hydrolysis activity"/>
    <property type="evidence" value="ECO:0007669"/>
    <property type="project" value="InterPro"/>
</dbReference>
<keyword evidence="1" id="KW-0175">Coiled coil</keyword>
<proteinExistence type="predicted"/>
<dbReference type="GO" id="GO:0005524">
    <property type="term" value="F:ATP binding"/>
    <property type="evidence" value="ECO:0007669"/>
    <property type="project" value="InterPro"/>
</dbReference>
<gene>
    <name evidence="3" type="ORF">EXN61_19380</name>
</gene>
<evidence type="ECO:0000313" key="4">
    <source>
        <dbReference type="Proteomes" id="UP000317023"/>
    </source>
</evidence>
<protein>
    <recommendedName>
        <fullName evidence="2">AAA+ ATPase domain-containing protein</fullName>
    </recommendedName>
</protein>
<dbReference type="SUPFAM" id="SSF52540">
    <property type="entry name" value="P-loop containing nucleoside triphosphate hydrolases"/>
    <property type="match status" value="1"/>
</dbReference>